<evidence type="ECO:0000256" key="1">
    <source>
        <dbReference type="ARBA" id="ARBA00022729"/>
    </source>
</evidence>
<feature type="signal peptide" evidence="2">
    <location>
        <begin position="1"/>
        <end position="22"/>
    </location>
</feature>
<feature type="chain" id="PRO_5004560538" description="ABC transporter substrate-binding protein" evidence="2">
    <location>
        <begin position="23"/>
        <end position="339"/>
    </location>
</feature>
<dbReference type="OrthoDB" id="9783941at2"/>
<evidence type="ECO:0008006" key="5">
    <source>
        <dbReference type="Google" id="ProtNLM"/>
    </source>
</evidence>
<accession>S9ZP51</accession>
<keyword evidence="1 2" id="KW-0732">Signal</keyword>
<proteinExistence type="predicted"/>
<reference evidence="3 4" key="1">
    <citation type="submission" date="2013-06" db="EMBL/GenBank/DDBJ databases">
        <title>Draft genome sequence of Thauera terpenica.</title>
        <authorList>
            <person name="Liu B."/>
            <person name="Frostegard A.H."/>
            <person name="Shapleigh J.P."/>
        </authorList>
    </citation>
    <scope>NUCLEOTIDE SEQUENCE [LARGE SCALE GENOMIC DNA]</scope>
    <source>
        <strain evidence="3 4">58Eu</strain>
    </source>
</reference>
<dbReference type="GO" id="GO:0055085">
    <property type="term" value="P:transmembrane transport"/>
    <property type="evidence" value="ECO:0007669"/>
    <property type="project" value="InterPro"/>
</dbReference>
<dbReference type="STRING" id="1348657.M622_12785"/>
<dbReference type="InterPro" id="IPR018389">
    <property type="entry name" value="DctP_fam"/>
</dbReference>
<dbReference type="EMBL" id="ATJV01000045">
    <property type="protein sequence ID" value="EPZ16426.1"/>
    <property type="molecule type" value="Genomic_DNA"/>
</dbReference>
<dbReference type="PATRIC" id="fig|1348657.5.peg.1098"/>
<dbReference type="eggNOG" id="COG1638">
    <property type="taxonomic scope" value="Bacteria"/>
</dbReference>
<keyword evidence="4" id="KW-1185">Reference proteome</keyword>
<evidence type="ECO:0000313" key="4">
    <source>
        <dbReference type="Proteomes" id="UP000015455"/>
    </source>
</evidence>
<dbReference type="NCBIfam" id="NF037995">
    <property type="entry name" value="TRAP_S1"/>
    <property type="match status" value="1"/>
</dbReference>
<dbReference type="AlphaFoldDB" id="S9ZP51"/>
<dbReference type="Pfam" id="PF03480">
    <property type="entry name" value="DctP"/>
    <property type="match status" value="1"/>
</dbReference>
<name>S9ZP51_9RHOO</name>
<comment type="caution">
    <text evidence="3">The sequence shown here is derived from an EMBL/GenBank/DDBJ whole genome shotgun (WGS) entry which is preliminary data.</text>
</comment>
<dbReference type="PANTHER" id="PTHR33376:SF15">
    <property type="entry name" value="BLL6794 PROTEIN"/>
    <property type="match status" value="1"/>
</dbReference>
<dbReference type="RefSeq" id="WP_021248538.1">
    <property type="nucleotide sequence ID" value="NZ_ATJV01000045.1"/>
</dbReference>
<dbReference type="Proteomes" id="UP000015455">
    <property type="component" value="Unassembled WGS sequence"/>
</dbReference>
<dbReference type="PANTHER" id="PTHR33376">
    <property type="match status" value="1"/>
</dbReference>
<dbReference type="Gene3D" id="3.40.190.170">
    <property type="entry name" value="Bacterial extracellular solute-binding protein, family 7"/>
    <property type="match status" value="1"/>
</dbReference>
<sequence length="339" mass="36730">MLRKFITTTLMAAAITAVPAQAETKLLFNVFVPPGHFMHEVLKGWAQDVEKVTESRVDIEFAAGSLAPPPQQLQGVASGVFDVAFAINPTIKSKAPLLEVSSLPWLVSDAEAASVAAWRIYEKHFASRNQFPDVHLLSVFNFSGGQLYSTTDTPINSLDELKSRKMWALYGESADLLKNLGISPITSPAVQVSESVSRGVVNGYFGLILESVIDFKTAPYTKSITLFPLGVTSSGFSMFINKRKWGSISEADRNAIMKLSGEALAQRVGKASKAASAAALSQLKADGIQVIEADPQFYAELERAATPSYEQFERTAEKAGLDGKAVLADFRKEYDALAK</sequence>
<evidence type="ECO:0000313" key="3">
    <source>
        <dbReference type="EMBL" id="EPZ16426.1"/>
    </source>
</evidence>
<protein>
    <recommendedName>
        <fullName evidence="5">ABC transporter substrate-binding protein</fullName>
    </recommendedName>
</protein>
<dbReference type="InterPro" id="IPR038404">
    <property type="entry name" value="TRAP_DctP_sf"/>
</dbReference>
<organism evidence="3 4">
    <name type="scientific">Thauera terpenica 58Eu</name>
    <dbReference type="NCBI Taxonomy" id="1348657"/>
    <lineage>
        <taxon>Bacteria</taxon>
        <taxon>Pseudomonadati</taxon>
        <taxon>Pseudomonadota</taxon>
        <taxon>Betaproteobacteria</taxon>
        <taxon>Rhodocyclales</taxon>
        <taxon>Zoogloeaceae</taxon>
        <taxon>Thauera</taxon>
    </lineage>
</organism>
<evidence type="ECO:0000256" key="2">
    <source>
        <dbReference type="SAM" id="SignalP"/>
    </source>
</evidence>
<gene>
    <name evidence="3" type="ORF">M622_12785</name>
</gene>